<feature type="compositionally biased region" description="Acidic residues" evidence="1">
    <location>
        <begin position="340"/>
        <end position="370"/>
    </location>
</feature>
<evidence type="ECO:0000313" key="3">
    <source>
        <dbReference type="Proteomes" id="UP000054279"/>
    </source>
</evidence>
<evidence type="ECO:0000256" key="1">
    <source>
        <dbReference type="SAM" id="MobiDB-lite"/>
    </source>
</evidence>
<name>A0A0C9TD39_SPHS4</name>
<dbReference type="OrthoDB" id="2993529at2759"/>
<dbReference type="AlphaFoldDB" id="A0A0C9TD39"/>
<evidence type="ECO:0000313" key="2">
    <source>
        <dbReference type="EMBL" id="KIJ27128.1"/>
    </source>
</evidence>
<gene>
    <name evidence="2" type="ORF">M422DRAFT_271741</name>
</gene>
<proteinExistence type="predicted"/>
<feature type="region of interest" description="Disordered" evidence="1">
    <location>
        <begin position="286"/>
        <end position="370"/>
    </location>
</feature>
<accession>A0A0C9TD39</accession>
<protein>
    <submittedName>
        <fullName evidence="2">Uncharacterized protein</fullName>
    </submittedName>
</protein>
<organism evidence="2 3">
    <name type="scientific">Sphaerobolus stellatus (strain SS14)</name>
    <dbReference type="NCBI Taxonomy" id="990650"/>
    <lineage>
        <taxon>Eukaryota</taxon>
        <taxon>Fungi</taxon>
        <taxon>Dikarya</taxon>
        <taxon>Basidiomycota</taxon>
        <taxon>Agaricomycotina</taxon>
        <taxon>Agaricomycetes</taxon>
        <taxon>Phallomycetidae</taxon>
        <taxon>Geastrales</taxon>
        <taxon>Sphaerobolaceae</taxon>
        <taxon>Sphaerobolus</taxon>
    </lineage>
</organism>
<reference evidence="2 3" key="1">
    <citation type="submission" date="2014-06" db="EMBL/GenBank/DDBJ databases">
        <title>Evolutionary Origins and Diversification of the Mycorrhizal Mutualists.</title>
        <authorList>
            <consortium name="DOE Joint Genome Institute"/>
            <consortium name="Mycorrhizal Genomics Consortium"/>
            <person name="Kohler A."/>
            <person name="Kuo A."/>
            <person name="Nagy L.G."/>
            <person name="Floudas D."/>
            <person name="Copeland A."/>
            <person name="Barry K.W."/>
            <person name="Cichocki N."/>
            <person name="Veneault-Fourrey C."/>
            <person name="LaButti K."/>
            <person name="Lindquist E.A."/>
            <person name="Lipzen A."/>
            <person name="Lundell T."/>
            <person name="Morin E."/>
            <person name="Murat C."/>
            <person name="Riley R."/>
            <person name="Ohm R."/>
            <person name="Sun H."/>
            <person name="Tunlid A."/>
            <person name="Henrissat B."/>
            <person name="Grigoriev I.V."/>
            <person name="Hibbett D.S."/>
            <person name="Martin F."/>
        </authorList>
    </citation>
    <scope>NUCLEOTIDE SEQUENCE [LARGE SCALE GENOMIC DNA]</scope>
    <source>
        <strain evidence="2 3">SS14</strain>
    </source>
</reference>
<sequence>MDNEIHKLAAKYNKKARYFEERLSLASQKQQRAPTAYNVYMHFVAKKENANLPLGEQSNVVDLVRSGTKDYEALTQEQKDELLQALIAYRATKKQGRRRTTKSRSKDLSSCMKKLQQMMNDMDSRCGVSSFIFIVRNNTATIWTPWYYGTDQSTEDFVKLAMKADVCDIGSRYEGYMLNNLGGAAHNYKKRKGDLRDSCSNKVAEGLRLATGQNKLHMVYTPGGYARIVFMYGYVLRGWPLKEFKAPTTIGSIHELQTLELALEAGECRWEEATQEDLDRYAGVQSAEGKARAEKRANANKKDTAAVAGAKRKARSKAVDKLPNKRPRRFIASSQFVQSDDSEDDNEDDSEDFDDEEENSESEDEERQQQ</sequence>
<keyword evidence="3" id="KW-1185">Reference proteome</keyword>
<dbReference type="EMBL" id="KN837346">
    <property type="protein sequence ID" value="KIJ27128.1"/>
    <property type="molecule type" value="Genomic_DNA"/>
</dbReference>
<dbReference type="Proteomes" id="UP000054279">
    <property type="component" value="Unassembled WGS sequence"/>
</dbReference>
<dbReference type="HOGENOM" id="CLU_738039_0_0_1"/>
<feature type="compositionally biased region" description="Basic and acidic residues" evidence="1">
    <location>
        <begin position="289"/>
        <end position="304"/>
    </location>
</feature>